<dbReference type="RefSeq" id="WP_070009397.1">
    <property type="nucleotide sequence ID" value="NZ_LJGS01000036.1"/>
</dbReference>
<feature type="transmembrane region" description="Helical" evidence="1">
    <location>
        <begin position="100"/>
        <end position="118"/>
    </location>
</feature>
<evidence type="ECO:0000313" key="3">
    <source>
        <dbReference type="Proteomes" id="UP000176087"/>
    </source>
</evidence>
<keyword evidence="1" id="KW-0812">Transmembrane</keyword>
<dbReference type="STRING" id="933944.AN215_13985"/>
<keyword evidence="1" id="KW-0472">Membrane</keyword>
<dbReference type="EMBL" id="LJGT01000038">
    <property type="protein sequence ID" value="OEU90526.1"/>
    <property type="molecule type" value="Genomic_DNA"/>
</dbReference>
<proteinExistence type="predicted"/>
<keyword evidence="3" id="KW-1185">Reference proteome</keyword>
<organism evidence="2 3">
    <name type="scientific">Streptomyces abyssalis</name>
    <dbReference type="NCBI Taxonomy" id="933944"/>
    <lineage>
        <taxon>Bacteria</taxon>
        <taxon>Bacillati</taxon>
        <taxon>Actinomycetota</taxon>
        <taxon>Actinomycetes</taxon>
        <taxon>Kitasatosporales</taxon>
        <taxon>Streptomycetaceae</taxon>
        <taxon>Streptomyces</taxon>
    </lineage>
</organism>
<dbReference type="InterPro" id="IPR036390">
    <property type="entry name" value="WH_DNA-bd_sf"/>
</dbReference>
<dbReference type="Gene3D" id="3.40.50.300">
    <property type="entry name" value="P-loop containing nucleotide triphosphate hydrolases"/>
    <property type="match status" value="1"/>
</dbReference>
<evidence type="ECO:0008006" key="4">
    <source>
        <dbReference type="Google" id="ProtNLM"/>
    </source>
</evidence>
<gene>
    <name evidence="2" type="ORF">AN215_13985</name>
</gene>
<reference evidence="2 3" key="1">
    <citation type="journal article" date="2016" name="Front. Microbiol.">
        <title>Comparative Genomics Analysis of Streptomyces Species Reveals Their Adaptation to the Marine Environment and Their Diversity at the Genomic Level.</title>
        <authorList>
            <person name="Tian X."/>
            <person name="Zhang Z."/>
            <person name="Yang T."/>
            <person name="Chen M."/>
            <person name="Li J."/>
            <person name="Chen F."/>
            <person name="Yang J."/>
            <person name="Li W."/>
            <person name="Zhang B."/>
            <person name="Zhang Z."/>
            <person name="Wu J."/>
            <person name="Zhang C."/>
            <person name="Long L."/>
            <person name="Xiao J."/>
        </authorList>
    </citation>
    <scope>NUCLEOTIDE SEQUENCE [LARGE SCALE GENOMIC DNA]</scope>
    <source>
        <strain evidence="2 3">SCSIO 10390</strain>
    </source>
</reference>
<keyword evidence="1" id="KW-1133">Transmembrane helix</keyword>
<protein>
    <recommendedName>
        <fullName evidence="4">FtsK domain-containing protein</fullName>
    </recommendedName>
</protein>
<dbReference type="PATRIC" id="fig|933944.5.peg.5873"/>
<dbReference type="InterPro" id="IPR027417">
    <property type="entry name" value="P-loop_NTPase"/>
</dbReference>
<dbReference type="InterPro" id="IPR036388">
    <property type="entry name" value="WH-like_DNA-bd_sf"/>
</dbReference>
<sequence length="653" mass="70855">MLRRRPRIVIRRSKLETAVLTARALFRTSRGIVRFSWRHRRPLAPLHAAITLGTLGAACGAAADGWKTALLLDASLAAGTTWWLRRRRLKDRPLRPRERAYALTSAGTAGALLLAMAARGGIAPPMPGLLLIWLLAAGIPWWWHHRIRDVDGALGEEIELWEQRVAHDRGALTGSWLTNLVGRQDGNGIGALINLPPGELTTEQAVAATGRIASAFGVPPSSVVIEATAEGANNQAELAVYKRNPLQAVHPWPGPQLLDHVAGIAPIGVYPDGGHALYRFWRPGSGPVHDLIAGTTDAGKSRLLDQLLAYERHSPLMVSWVIDPQRGQSLPDWQDAVDWFADSVTEGKKLLKAAQREMYRRNKLLARMEWVDEKGRLRRGKASFTPTEELPLLCLTIEEAHAVLADPQNVKIVEDLAKMARKCGIKLRLVTQVPLLAQLGNSMTLRDMVAAGNVVVLRTANRLSGQVAFNGTIPADPHALPREFPDGSSSSGLGYSLGPQARSSVMRTHFVEDPFEWATTGETTTLCAEGIATAGTDYVTWRQRRDEAWGTPEPADEPAAVSLDKNGDAADADVDELAPVVPADDSAKSAICTYLAGRDQARTGVIAHDLDIPLPTVSQSLRRLAAEGRVTRVRHGIWATADTDAAERDDAAA</sequence>
<dbReference type="SUPFAM" id="SSF52540">
    <property type="entry name" value="P-loop containing nucleoside triphosphate hydrolases"/>
    <property type="match status" value="1"/>
</dbReference>
<comment type="caution">
    <text evidence="2">The sequence shown here is derived from an EMBL/GenBank/DDBJ whole genome shotgun (WGS) entry which is preliminary data.</text>
</comment>
<dbReference type="OrthoDB" id="3315716at2"/>
<dbReference type="AlphaFoldDB" id="A0A1E7JQI8"/>
<dbReference type="Gene3D" id="1.10.10.10">
    <property type="entry name" value="Winged helix-like DNA-binding domain superfamily/Winged helix DNA-binding domain"/>
    <property type="match status" value="1"/>
</dbReference>
<name>A0A1E7JQI8_9ACTN</name>
<dbReference type="Proteomes" id="UP000176087">
    <property type="component" value="Unassembled WGS sequence"/>
</dbReference>
<evidence type="ECO:0000256" key="1">
    <source>
        <dbReference type="SAM" id="Phobius"/>
    </source>
</evidence>
<dbReference type="SUPFAM" id="SSF46785">
    <property type="entry name" value="Winged helix' DNA-binding domain"/>
    <property type="match status" value="1"/>
</dbReference>
<accession>A0A1E7JQI8</accession>
<evidence type="ECO:0000313" key="2">
    <source>
        <dbReference type="EMBL" id="OEU90526.1"/>
    </source>
</evidence>